<comment type="subcellular location">
    <subcellularLocation>
        <location evidence="1">Membrane</location>
    </subcellularLocation>
</comment>
<dbReference type="PANTHER" id="PTHR11923:SF51">
    <property type="entry name" value="LYSOSOME MEMBRANE PROTEIN 2"/>
    <property type="match status" value="1"/>
</dbReference>
<dbReference type="Pfam" id="PF01130">
    <property type="entry name" value="CD36"/>
    <property type="match status" value="1"/>
</dbReference>
<keyword evidence="9" id="KW-1185">Reference proteome</keyword>
<dbReference type="OrthoDB" id="6499619at2759"/>
<accession>A0A7R9L2D5</accession>
<evidence type="ECO:0000256" key="4">
    <source>
        <dbReference type="ARBA" id="ARBA00022989"/>
    </source>
</evidence>
<dbReference type="EMBL" id="CAJPIZ010011406">
    <property type="protein sequence ID" value="CAG2113131.1"/>
    <property type="molecule type" value="Genomic_DNA"/>
</dbReference>
<keyword evidence="6" id="KW-0325">Glycoprotein</keyword>
<comment type="similarity">
    <text evidence="2">Belongs to the CD36 family.</text>
</comment>
<dbReference type="GO" id="GO:0016020">
    <property type="term" value="C:membrane"/>
    <property type="evidence" value="ECO:0007669"/>
    <property type="project" value="UniProtKB-SubCell"/>
</dbReference>
<evidence type="ECO:0000313" key="9">
    <source>
        <dbReference type="Proteomes" id="UP000759131"/>
    </source>
</evidence>
<dbReference type="PANTHER" id="PTHR11923">
    <property type="entry name" value="SCAVENGER RECEPTOR CLASS B TYPE-1 SR-B1"/>
    <property type="match status" value="1"/>
</dbReference>
<sequence length="222" mass="24899">MAGSDTNPDNECFCVNDNTDHCRLDGVYDMSACQHDIPIIVSLPHFLGGDKRITDRIEGLKPDPKLHRPVIHVEPTLGAVIHGDSKLQMAIRVPKNDYIRGFENLADDLYIPLFWGYKKLGISDDFAAELKSRLFTPIIVIKYIIIMGIITGFLMLFISILLAFLCQTQVLTISLIDELSPFQTGPDYTGNGDTLDTRKLCSNRSSIQELELLMKTSPETRI</sequence>
<organism evidence="8">
    <name type="scientific">Medioppia subpectinata</name>
    <dbReference type="NCBI Taxonomy" id="1979941"/>
    <lineage>
        <taxon>Eukaryota</taxon>
        <taxon>Metazoa</taxon>
        <taxon>Ecdysozoa</taxon>
        <taxon>Arthropoda</taxon>
        <taxon>Chelicerata</taxon>
        <taxon>Arachnida</taxon>
        <taxon>Acari</taxon>
        <taxon>Acariformes</taxon>
        <taxon>Sarcoptiformes</taxon>
        <taxon>Oribatida</taxon>
        <taxon>Brachypylina</taxon>
        <taxon>Oppioidea</taxon>
        <taxon>Oppiidae</taxon>
        <taxon>Medioppia</taxon>
    </lineage>
</organism>
<gene>
    <name evidence="8" type="ORF">OSB1V03_LOCUS13103</name>
</gene>
<dbReference type="InterPro" id="IPR002159">
    <property type="entry name" value="CD36_fam"/>
</dbReference>
<evidence type="ECO:0000313" key="8">
    <source>
        <dbReference type="EMBL" id="CAD7632701.1"/>
    </source>
</evidence>
<dbReference type="PRINTS" id="PR01609">
    <property type="entry name" value="CD36FAMILY"/>
</dbReference>
<evidence type="ECO:0000256" key="6">
    <source>
        <dbReference type="ARBA" id="ARBA00023180"/>
    </source>
</evidence>
<protein>
    <submittedName>
        <fullName evidence="8">Uncharacterized protein</fullName>
    </submittedName>
</protein>
<evidence type="ECO:0000256" key="7">
    <source>
        <dbReference type="SAM" id="Phobius"/>
    </source>
</evidence>
<keyword evidence="4 7" id="KW-1133">Transmembrane helix</keyword>
<keyword evidence="3 7" id="KW-0812">Transmembrane</keyword>
<evidence type="ECO:0000256" key="1">
    <source>
        <dbReference type="ARBA" id="ARBA00004370"/>
    </source>
</evidence>
<dbReference type="Proteomes" id="UP000759131">
    <property type="component" value="Unassembled WGS sequence"/>
</dbReference>
<feature type="transmembrane region" description="Helical" evidence="7">
    <location>
        <begin position="140"/>
        <end position="165"/>
    </location>
</feature>
<keyword evidence="5 7" id="KW-0472">Membrane</keyword>
<dbReference type="GO" id="GO:0005737">
    <property type="term" value="C:cytoplasm"/>
    <property type="evidence" value="ECO:0007669"/>
    <property type="project" value="TreeGrafter"/>
</dbReference>
<evidence type="ECO:0000256" key="2">
    <source>
        <dbReference type="ARBA" id="ARBA00010532"/>
    </source>
</evidence>
<evidence type="ECO:0000256" key="5">
    <source>
        <dbReference type="ARBA" id="ARBA00023136"/>
    </source>
</evidence>
<dbReference type="EMBL" id="OC865981">
    <property type="protein sequence ID" value="CAD7632701.1"/>
    <property type="molecule type" value="Genomic_DNA"/>
</dbReference>
<name>A0A7R9L2D5_9ACAR</name>
<proteinExistence type="inferred from homology"/>
<reference evidence="8" key="1">
    <citation type="submission" date="2020-11" db="EMBL/GenBank/DDBJ databases">
        <authorList>
            <person name="Tran Van P."/>
        </authorList>
    </citation>
    <scope>NUCLEOTIDE SEQUENCE</scope>
</reference>
<dbReference type="GO" id="GO:0005044">
    <property type="term" value="F:scavenger receptor activity"/>
    <property type="evidence" value="ECO:0007669"/>
    <property type="project" value="TreeGrafter"/>
</dbReference>
<evidence type="ECO:0000256" key="3">
    <source>
        <dbReference type="ARBA" id="ARBA00022692"/>
    </source>
</evidence>
<dbReference type="AlphaFoldDB" id="A0A7R9L2D5"/>